<dbReference type="InterPro" id="IPR029787">
    <property type="entry name" value="Nucleotide_cyclase"/>
</dbReference>
<evidence type="ECO:0000256" key="2">
    <source>
        <dbReference type="ARBA" id="ARBA00029839"/>
    </source>
</evidence>
<dbReference type="Pfam" id="PF11563">
    <property type="entry name" value="Protoglobin"/>
    <property type="match status" value="1"/>
</dbReference>
<dbReference type="PANTHER" id="PTHR45138">
    <property type="entry name" value="REGULATORY COMPONENTS OF SENSORY TRANSDUCTION SYSTEM"/>
    <property type="match status" value="1"/>
</dbReference>
<dbReference type="InterPro" id="IPR003018">
    <property type="entry name" value="GAF"/>
</dbReference>
<dbReference type="PANTHER" id="PTHR45138:SF9">
    <property type="entry name" value="DIGUANYLATE CYCLASE DGCM-RELATED"/>
    <property type="match status" value="1"/>
</dbReference>
<feature type="domain" description="GGDEF" evidence="3">
    <location>
        <begin position="394"/>
        <end position="528"/>
    </location>
</feature>
<dbReference type="GO" id="GO:0020037">
    <property type="term" value="F:heme binding"/>
    <property type="evidence" value="ECO:0007669"/>
    <property type="project" value="InterPro"/>
</dbReference>
<dbReference type="InterPro" id="IPR044398">
    <property type="entry name" value="Globin-sensor_dom"/>
</dbReference>
<dbReference type="AlphaFoldDB" id="A0A0F9VE94"/>
<dbReference type="InterPro" id="IPR043128">
    <property type="entry name" value="Rev_trsase/Diguanyl_cyclase"/>
</dbReference>
<accession>A0A0F9VE94</accession>
<dbReference type="Gene3D" id="3.30.450.40">
    <property type="match status" value="1"/>
</dbReference>
<dbReference type="InterPro" id="IPR029016">
    <property type="entry name" value="GAF-like_dom_sf"/>
</dbReference>
<dbReference type="CDD" id="cd01068">
    <property type="entry name" value="globin_sensor"/>
    <property type="match status" value="1"/>
</dbReference>
<organism evidence="4">
    <name type="scientific">marine sediment metagenome</name>
    <dbReference type="NCBI Taxonomy" id="412755"/>
    <lineage>
        <taxon>unclassified sequences</taxon>
        <taxon>metagenomes</taxon>
        <taxon>ecological metagenomes</taxon>
    </lineage>
</organism>
<proteinExistence type="predicted"/>
<evidence type="ECO:0000256" key="1">
    <source>
        <dbReference type="ARBA" id="ARBA00015125"/>
    </source>
</evidence>
<dbReference type="NCBIfam" id="TIGR00254">
    <property type="entry name" value="GGDEF"/>
    <property type="match status" value="1"/>
</dbReference>
<dbReference type="SUPFAM" id="SSF55073">
    <property type="entry name" value="Nucleotide cyclase"/>
    <property type="match status" value="1"/>
</dbReference>
<dbReference type="FunFam" id="3.30.70.270:FF:000001">
    <property type="entry name" value="Diguanylate cyclase domain protein"/>
    <property type="match status" value="1"/>
</dbReference>
<dbReference type="CDD" id="cd01949">
    <property type="entry name" value="GGDEF"/>
    <property type="match status" value="1"/>
</dbReference>
<dbReference type="Gene3D" id="1.10.490.10">
    <property type="entry name" value="Globins"/>
    <property type="match status" value="1"/>
</dbReference>
<dbReference type="SUPFAM" id="SSF46458">
    <property type="entry name" value="Globin-like"/>
    <property type="match status" value="1"/>
</dbReference>
<dbReference type="SUPFAM" id="SSF55781">
    <property type="entry name" value="GAF domain-like"/>
    <property type="match status" value="1"/>
</dbReference>
<dbReference type="Gene3D" id="3.30.70.270">
    <property type="match status" value="1"/>
</dbReference>
<dbReference type="InterPro" id="IPR012292">
    <property type="entry name" value="Globin/Proto"/>
</dbReference>
<dbReference type="EMBL" id="LAZR01000567">
    <property type="protein sequence ID" value="KKN64123.1"/>
    <property type="molecule type" value="Genomic_DNA"/>
</dbReference>
<dbReference type="InterPro" id="IPR000160">
    <property type="entry name" value="GGDEF_dom"/>
</dbReference>
<dbReference type="GO" id="GO:0043709">
    <property type="term" value="P:cell adhesion involved in single-species biofilm formation"/>
    <property type="evidence" value="ECO:0007669"/>
    <property type="project" value="TreeGrafter"/>
</dbReference>
<reference evidence="4" key="1">
    <citation type="journal article" date="2015" name="Nature">
        <title>Complex archaea that bridge the gap between prokaryotes and eukaryotes.</title>
        <authorList>
            <person name="Spang A."/>
            <person name="Saw J.H."/>
            <person name="Jorgensen S.L."/>
            <person name="Zaremba-Niedzwiedzka K."/>
            <person name="Martijn J."/>
            <person name="Lind A.E."/>
            <person name="van Eijk R."/>
            <person name="Schleper C."/>
            <person name="Guy L."/>
            <person name="Ettema T.J."/>
        </authorList>
    </citation>
    <scope>NUCLEOTIDE SEQUENCE</scope>
</reference>
<dbReference type="InterPro" id="IPR039379">
    <property type="entry name" value="Protoglobin_sensor_dom"/>
</dbReference>
<dbReference type="GO" id="GO:1902201">
    <property type="term" value="P:negative regulation of bacterial-type flagellum-dependent cell motility"/>
    <property type="evidence" value="ECO:0007669"/>
    <property type="project" value="TreeGrafter"/>
</dbReference>
<dbReference type="InterPro" id="IPR009050">
    <property type="entry name" value="Globin-like_sf"/>
</dbReference>
<dbReference type="Pfam" id="PF13185">
    <property type="entry name" value="GAF_2"/>
    <property type="match status" value="1"/>
</dbReference>
<dbReference type="InterPro" id="IPR050469">
    <property type="entry name" value="Diguanylate_Cyclase"/>
</dbReference>
<sequence>MPVEHDAAQDGPAPIPELSLEQAVDLFRLSPQECESLAIARDILLLGADELLSEHYRRLKLLPDAPKLLDSEEKIERLKLGVANWLKTEVLEPATEFDASERLTKLGSIHVRIGVPLSYIVAAFGTLEGLCLEALNSSPQLAEMGIETTANVRSAFHKRLAREQLGFVAAYSASTAQLNTDRQTTMEATIASRSDSIKSTVSLSQTIAGETSEQQIFHVLADHIVQTFDPTLIEITMFVAEGTAEPALVIRNGAVSDLPDSEAAKTVQRDPSLCRAARTAQPFVVADVATALVTCPYQPSGMTSGSYCCLPIASGPTLLGWLHVTHETPNFFSQATVEVLTIYGRLVGTAITSLRLMQENKRQATVDSLTGLHNRRYFEDVLAKEQVLLDRRPSPCTILIVDIDKFKTINDTWGHDTGDQVLVVLSNVLRECTRKADEVARLGGDEIIMLLRNCDTNQARQVADKILQQVAAAELPLEAGAEASLHVSIGLAGCPEHTPALAEAWQLADAALLEAKEAGRNQVVLHAGPGRQRLSA</sequence>
<dbReference type="GO" id="GO:0005886">
    <property type="term" value="C:plasma membrane"/>
    <property type="evidence" value="ECO:0007669"/>
    <property type="project" value="TreeGrafter"/>
</dbReference>
<gene>
    <name evidence="4" type="ORF">LCGC14_0494640</name>
</gene>
<evidence type="ECO:0000259" key="3">
    <source>
        <dbReference type="PROSITE" id="PS50887"/>
    </source>
</evidence>
<dbReference type="GO" id="GO:0052621">
    <property type="term" value="F:diguanylate cyclase activity"/>
    <property type="evidence" value="ECO:0007669"/>
    <property type="project" value="TreeGrafter"/>
</dbReference>
<dbReference type="PROSITE" id="PS50887">
    <property type="entry name" value="GGDEF"/>
    <property type="match status" value="1"/>
</dbReference>
<dbReference type="Pfam" id="PF00990">
    <property type="entry name" value="GGDEF"/>
    <property type="match status" value="1"/>
</dbReference>
<evidence type="ECO:0000313" key="4">
    <source>
        <dbReference type="EMBL" id="KKN64123.1"/>
    </source>
</evidence>
<comment type="caution">
    <text evidence="4">The sequence shown here is derived from an EMBL/GenBank/DDBJ whole genome shotgun (WGS) entry which is preliminary data.</text>
</comment>
<dbReference type="SMART" id="SM00065">
    <property type="entry name" value="GAF"/>
    <property type="match status" value="1"/>
</dbReference>
<dbReference type="GO" id="GO:0019825">
    <property type="term" value="F:oxygen binding"/>
    <property type="evidence" value="ECO:0007669"/>
    <property type="project" value="InterPro"/>
</dbReference>
<dbReference type="SMART" id="SM00267">
    <property type="entry name" value="GGDEF"/>
    <property type="match status" value="1"/>
</dbReference>
<protein>
    <recommendedName>
        <fullName evidence="1">Diguanylate cyclase DosC</fullName>
    </recommendedName>
    <alternativeName>
        <fullName evidence="2">Direct oxygen-sensing cyclase</fullName>
    </alternativeName>
</protein>
<name>A0A0F9VE94_9ZZZZ</name>